<proteinExistence type="predicted"/>
<reference evidence="1" key="1">
    <citation type="submission" date="2014-11" db="EMBL/GenBank/DDBJ databases">
        <authorList>
            <person name="Amaro Gonzalez C."/>
        </authorList>
    </citation>
    <scope>NUCLEOTIDE SEQUENCE</scope>
</reference>
<name>A0A0E9RPX4_ANGAN</name>
<reference evidence="1" key="2">
    <citation type="journal article" date="2015" name="Fish Shellfish Immunol.">
        <title>Early steps in the European eel (Anguilla anguilla)-Vibrio vulnificus interaction in the gills: Role of the RtxA13 toxin.</title>
        <authorList>
            <person name="Callol A."/>
            <person name="Pajuelo D."/>
            <person name="Ebbesson L."/>
            <person name="Teles M."/>
            <person name="MacKenzie S."/>
            <person name="Amaro C."/>
        </authorList>
    </citation>
    <scope>NUCLEOTIDE SEQUENCE</scope>
</reference>
<accession>A0A0E9RPX4</accession>
<dbReference type="EMBL" id="GBXM01077413">
    <property type="protein sequence ID" value="JAH31164.1"/>
    <property type="molecule type" value="Transcribed_RNA"/>
</dbReference>
<dbReference type="AlphaFoldDB" id="A0A0E9RPX4"/>
<sequence>MVWDVLSSQKSSSGLILVVPVPQQYSEELPFAKAKNNIVNFGQLTCP</sequence>
<organism evidence="1">
    <name type="scientific">Anguilla anguilla</name>
    <name type="common">European freshwater eel</name>
    <name type="synonym">Muraena anguilla</name>
    <dbReference type="NCBI Taxonomy" id="7936"/>
    <lineage>
        <taxon>Eukaryota</taxon>
        <taxon>Metazoa</taxon>
        <taxon>Chordata</taxon>
        <taxon>Craniata</taxon>
        <taxon>Vertebrata</taxon>
        <taxon>Euteleostomi</taxon>
        <taxon>Actinopterygii</taxon>
        <taxon>Neopterygii</taxon>
        <taxon>Teleostei</taxon>
        <taxon>Anguilliformes</taxon>
        <taxon>Anguillidae</taxon>
        <taxon>Anguilla</taxon>
    </lineage>
</organism>
<evidence type="ECO:0000313" key="1">
    <source>
        <dbReference type="EMBL" id="JAH31164.1"/>
    </source>
</evidence>
<protein>
    <submittedName>
        <fullName evidence="1">Uncharacterized protein</fullName>
    </submittedName>
</protein>